<dbReference type="Proteomes" id="UP000001635">
    <property type="component" value="Chromosome"/>
</dbReference>
<reference evidence="2" key="1">
    <citation type="submission" date="2011-07" db="EMBL/GenBank/DDBJ databases">
        <title>The complete genome of Cyclobacterium marinum DSM 745.</title>
        <authorList>
            <person name="Lucas S."/>
            <person name="Han J."/>
            <person name="Lapidus A."/>
            <person name="Bruce D."/>
            <person name="Goodwin L."/>
            <person name="Pitluck S."/>
            <person name="Peters L."/>
            <person name="Kyrpides N."/>
            <person name="Mavromatis K."/>
            <person name="Ivanova N."/>
            <person name="Ovchinnikova G."/>
            <person name="Chertkov O."/>
            <person name="Detter J.C."/>
            <person name="Tapia R."/>
            <person name="Han C."/>
            <person name="Land M."/>
            <person name="Hauser L."/>
            <person name="Markowitz V."/>
            <person name="Cheng J.-F."/>
            <person name="Hugenholtz P."/>
            <person name="Woyke T."/>
            <person name="Wu D."/>
            <person name="Tindall B."/>
            <person name="Schuetze A."/>
            <person name="Brambilla E."/>
            <person name="Klenk H.-P."/>
            <person name="Eisen J.A."/>
        </authorList>
    </citation>
    <scope>NUCLEOTIDE SEQUENCE [LARGE SCALE GENOMIC DNA]</scope>
    <source>
        <strain evidence="2">ATCC 25205 / DSM 745 / LMG 13164 / NCIMB 1802</strain>
    </source>
</reference>
<accession>G0J5K8</accession>
<dbReference type="STRING" id="880070.Cycma_4772"/>
<protein>
    <submittedName>
        <fullName evidence="1">Uncharacterized protein</fullName>
    </submittedName>
</protein>
<sequence>MAFEKIGGSYDYGIHPNLVRLVPKQNQPIDLETFTDCN</sequence>
<proteinExistence type="predicted"/>
<dbReference type="EMBL" id="CP002955">
    <property type="protein sequence ID" value="AEL28457.1"/>
    <property type="molecule type" value="Genomic_DNA"/>
</dbReference>
<organism evidence="1 2">
    <name type="scientific">Cyclobacterium marinum (strain ATCC 25205 / DSM 745 / LMG 13164 / NCIMB 1802)</name>
    <name type="common">Flectobacillus marinus</name>
    <dbReference type="NCBI Taxonomy" id="880070"/>
    <lineage>
        <taxon>Bacteria</taxon>
        <taxon>Pseudomonadati</taxon>
        <taxon>Bacteroidota</taxon>
        <taxon>Cytophagia</taxon>
        <taxon>Cytophagales</taxon>
        <taxon>Cyclobacteriaceae</taxon>
        <taxon>Cyclobacterium</taxon>
    </lineage>
</organism>
<evidence type="ECO:0000313" key="1">
    <source>
        <dbReference type="EMBL" id="AEL28457.1"/>
    </source>
</evidence>
<gene>
    <name evidence="1" type="ordered locus">Cycma_4772</name>
</gene>
<dbReference type="HOGENOM" id="CLU_3327077_0_0_10"/>
<dbReference type="AlphaFoldDB" id="G0J5K8"/>
<dbReference type="KEGG" id="cmr:Cycma_4772"/>
<keyword evidence="2" id="KW-1185">Reference proteome</keyword>
<name>G0J5K8_CYCMS</name>
<evidence type="ECO:0000313" key="2">
    <source>
        <dbReference type="Proteomes" id="UP000001635"/>
    </source>
</evidence>